<gene>
    <name evidence="3" type="ORF">QNI16_08405</name>
</gene>
<name>A0AAE3QPT4_9BACT</name>
<dbReference type="Proteomes" id="UP001241110">
    <property type="component" value="Unassembled WGS sequence"/>
</dbReference>
<feature type="domain" description="DUF5916" evidence="2">
    <location>
        <begin position="247"/>
        <end position="355"/>
    </location>
</feature>
<dbReference type="Pfam" id="PF06452">
    <property type="entry name" value="CBM9_1"/>
    <property type="match status" value="1"/>
</dbReference>
<accession>A0AAE3QPT4</accession>
<reference evidence="3" key="1">
    <citation type="submission" date="2023-05" db="EMBL/GenBank/DDBJ databases">
        <authorList>
            <person name="Zhang X."/>
        </authorList>
    </citation>
    <scope>NUCLEOTIDE SEQUENCE</scope>
    <source>
        <strain evidence="3">YF14B1</strain>
    </source>
</reference>
<dbReference type="GO" id="GO:0004553">
    <property type="term" value="F:hydrolase activity, hydrolyzing O-glycosyl compounds"/>
    <property type="evidence" value="ECO:0007669"/>
    <property type="project" value="InterPro"/>
</dbReference>
<feature type="domain" description="Carbohydrate-binding" evidence="1">
    <location>
        <begin position="47"/>
        <end position="206"/>
    </location>
</feature>
<evidence type="ECO:0000313" key="4">
    <source>
        <dbReference type="Proteomes" id="UP001241110"/>
    </source>
</evidence>
<dbReference type="GO" id="GO:0016052">
    <property type="term" value="P:carbohydrate catabolic process"/>
    <property type="evidence" value="ECO:0007669"/>
    <property type="project" value="InterPro"/>
</dbReference>
<evidence type="ECO:0000259" key="1">
    <source>
        <dbReference type="Pfam" id="PF06452"/>
    </source>
</evidence>
<organism evidence="3 4">
    <name type="scientific">Xanthocytophaga flava</name>
    <dbReference type="NCBI Taxonomy" id="3048013"/>
    <lineage>
        <taxon>Bacteria</taxon>
        <taxon>Pseudomonadati</taxon>
        <taxon>Bacteroidota</taxon>
        <taxon>Cytophagia</taxon>
        <taxon>Cytophagales</taxon>
        <taxon>Rhodocytophagaceae</taxon>
        <taxon>Xanthocytophaga</taxon>
    </lineage>
</organism>
<dbReference type="AlphaFoldDB" id="A0AAE3QPT4"/>
<dbReference type="CDD" id="cd09618">
    <property type="entry name" value="CBM9_like_2"/>
    <property type="match status" value="1"/>
</dbReference>
<proteinExistence type="predicted"/>
<dbReference type="Pfam" id="PF19313">
    <property type="entry name" value="DUF5916"/>
    <property type="match status" value="1"/>
</dbReference>
<dbReference type="GO" id="GO:0030246">
    <property type="term" value="F:carbohydrate binding"/>
    <property type="evidence" value="ECO:0007669"/>
    <property type="project" value="InterPro"/>
</dbReference>
<protein>
    <submittedName>
        <fullName evidence="3">DUF5916 domain-containing protein</fullName>
    </submittedName>
</protein>
<evidence type="ECO:0000313" key="3">
    <source>
        <dbReference type="EMBL" id="MDJ1480503.1"/>
    </source>
</evidence>
<dbReference type="SUPFAM" id="SSF49344">
    <property type="entry name" value="CBD9-like"/>
    <property type="match status" value="1"/>
</dbReference>
<dbReference type="EMBL" id="JASJOS010000003">
    <property type="protein sequence ID" value="MDJ1480503.1"/>
    <property type="molecule type" value="Genomic_DNA"/>
</dbReference>
<sequence>MRFLYFINILLLFIPFISYSQNSAAIFAPDSIKRTIEATEIPSNLRIDGKLEEEWKLAKPATQFFQVEPYQGKKLNFDTEIRVLYNKQFLYISAFNKDSLGKKSLRVPDFRRDFSSRSHDHFGFSIDGFNDKRNAMVMVTNPYSTQRDLLTFDDVLFDLDWDGLWRVRTHRTDSGWVAEFAIPWQTLRYPRTDSTNQSWGINFFRNRRYSNEYSSWNPFPRAFSPSRMDYAGTLIGIKPPPPSPNIRIQPYLLVSTKNSNGSEIGDHTSTEVKPGGEIKWAINPNTVLDMTFNTDFAQADVDRQVNNITRFGIFFPERRQFFLENASLFGVGLAPNDDLSGGSMRIQPFFSRRIGLDDSGNPIPIDAGARMVYRSLKRNAGGIVMRQRGTDGSPLTHYAVGRYVENIGKQNRLGGLFTMKQVESLHDTIKGYTHWVGAVDGFFRLNESASFNFMVMGSGSGRPNDQGLAAYAQYFRRTNRLISWWTQSIVTQNFNPEVGFVSRNDVIATTPGFFFLDRGAWMPKWLRGFEPGLMIEMYHRATTGELIEFQFNSNPIWLNLQNGGFFGILINPTFQRLGDMDERPLDITIKNGVYKYVRSSFYSSTDPSRKFTAQLNGETGGYYGGKLHFLEFFSRYSPLPHLAFTFRYQANFFRNVGSENFSDDVQLYTIDGRVALNPRLQLIGFYQKNSLGNRDTWNVRLSWEFKPLSFLFLVYNNRAYTGTKNLVERQYEQNVIGKITFLKQF</sequence>
<comment type="caution">
    <text evidence="3">The sequence shown here is derived from an EMBL/GenBank/DDBJ whole genome shotgun (WGS) entry which is preliminary data.</text>
</comment>
<dbReference type="InterPro" id="IPR010502">
    <property type="entry name" value="Carb-bd_dom_fam9"/>
</dbReference>
<dbReference type="Gene3D" id="2.60.40.1190">
    <property type="match status" value="1"/>
</dbReference>
<dbReference type="InterPro" id="IPR045670">
    <property type="entry name" value="DUF5916"/>
</dbReference>
<evidence type="ECO:0000259" key="2">
    <source>
        <dbReference type="Pfam" id="PF19313"/>
    </source>
</evidence>
<dbReference type="RefSeq" id="WP_313977226.1">
    <property type="nucleotide sequence ID" value="NZ_JASJOS010000003.1"/>
</dbReference>